<accession>A0A194WDQ4</accession>
<organism evidence="1 2">
    <name type="scientific">Cytospora mali</name>
    <name type="common">Apple Valsa canker fungus</name>
    <name type="synonym">Valsa mali</name>
    <dbReference type="NCBI Taxonomy" id="578113"/>
    <lineage>
        <taxon>Eukaryota</taxon>
        <taxon>Fungi</taxon>
        <taxon>Dikarya</taxon>
        <taxon>Ascomycota</taxon>
        <taxon>Pezizomycotina</taxon>
        <taxon>Sordariomycetes</taxon>
        <taxon>Sordariomycetidae</taxon>
        <taxon>Diaporthales</taxon>
        <taxon>Cytosporaceae</taxon>
        <taxon>Cytospora</taxon>
    </lineage>
</organism>
<dbReference type="OrthoDB" id="5403997at2759"/>
<dbReference type="EMBL" id="CM003109">
    <property type="protein sequence ID" value="KUI74270.1"/>
    <property type="molecule type" value="Genomic_DNA"/>
</dbReference>
<sequence length="63" mass="6794">MPPKKVVYVQPGGSRRQPKGYFASTYDTLTSPENSAMVKAIASFTVGVAFLGSSWGEFLLPPQ</sequence>
<dbReference type="SMR" id="A0A194WDQ4"/>
<evidence type="ECO:0000313" key="1">
    <source>
        <dbReference type="EMBL" id="KUI74270.1"/>
    </source>
</evidence>
<evidence type="ECO:0008006" key="3">
    <source>
        <dbReference type="Google" id="ProtNLM"/>
    </source>
</evidence>
<keyword evidence="2" id="KW-1185">Reference proteome</keyword>
<evidence type="ECO:0000313" key="2">
    <source>
        <dbReference type="Proteomes" id="UP000078559"/>
    </source>
</evidence>
<gene>
    <name evidence="1" type="ORF">VM1G_11958</name>
</gene>
<dbReference type="Proteomes" id="UP000078559">
    <property type="component" value="Chromosome 12"/>
</dbReference>
<dbReference type="AlphaFoldDB" id="A0A194WDQ4"/>
<protein>
    <recommendedName>
        <fullName evidence="3">TOM core complex subunit Tom6</fullName>
    </recommendedName>
</protein>
<name>A0A194WDQ4_CYTMA</name>
<reference evidence="1" key="1">
    <citation type="submission" date="2014-12" db="EMBL/GenBank/DDBJ databases">
        <title>Genome Sequence of Valsa Canker Pathogens Uncovers a Specific Adaption of Colonization on Woody Bark.</title>
        <authorList>
            <person name="Yin Z."/>
            <person name="Liu H."/>
            <person name="Gao X."/>
            <person name="Li Z."/>
            <person name="Song N."/>
            <person name="Ke X."/>
            <person name="Dai Q."/>
            <person name="Wu Y."/>
            <person name="Sun Y."/>
            <person name="Xu J.-R."/>
            <person name="Kang Z.K."/>
            <person name="Wang L."/>
            <person name="Huang L."/>
        </authorList>
    </citation>
    <scope>NUCLEOTIDE SEQUENCE [LARGE SCALE GENOMIC DNA]</scope>
    <source>
        <strain evidence="1">03-8</strain>
    </source>
</reference>
<proteinExistence type="predicted"/>